<evidence type="ECO:0000313" key="2">
    <source>
        <dbReference type="EMBL" id="TWW75638.1"/>
    </source>
</evidence>
<gene>
    <name evidence="2" type="ORF">D4764_13G0003000</name>
</gene>
<dbReference type="EMBL" id="RHFK02000005">
    <property type="protein sequence ID" value="TWW75638.1"/>
    <property type="molecule type" value="Genomic_DNA"/>
</dbReference>
<accession>A0A5C6PA92</accession>
<feature type="compositionally biased region" description="Low complexity" evidence="1">
    <location>
        <begin position="9"/>
        <end position="20"/>
    </location>
</feature>
<feature type="compositionally biased region" description="Basic and acidic residues" evidence="1">
    <location>
        <begin position="160"/>
        <end position="171"/>
    </location>
</feature>
<feature type="region of interest" description="Disordered" evidence="1">
    <location>
        <begin position="1"/>
        <end position="24"/>
    </location>
</feature>
<evidence type="ECO:0000313" key="3">
    <source>
        <dbReference type="Proteomes" id="UP000324091"/>
    </source>
</evidence>
<reference evidence="2 3" key="1">
    <citation type="submission" date="2019-04" db="EMBL/GenBank/DDBJ databases">
        <title>Chromosome genome assembly for Takifugu flavidus.</title>
        <authorList>
            <person name="Xiao S."/>
        </authorList>
    </citation>
    <scope>NUCLEOTIDE SEQUENCE [LARGE SCALE GENOMIC DNA]</scope>
    <source>
        <strain evidence="2">HTHZ2018</strain>
        <tissue evidence="2">Muscle</tissue>
    </source>
</reference>
<sequence length="171" mass="19114">MLLRKRCISSSRSPQSSFKSLASLARGSAGMRSVTLAHTQARTQEREQPRHSAENLLFLSLRRPELPTSTLEEERRGAGARRVREGWSTAQLGRRMGEGNGDRLISPAEFCLYTRCISGFPEEEEEEGEEDFLPLRGLLCVRKSRRQVRPTGHAEAVDATPERAADAGHVR</sequence>
<comment type="caution">
    <text evidence="2">The sequence shown here is derived from an EMBL/GenBank/DDBJ whole genome shotgun (WGS) entry which is preliminary data.</text>
</comment>
<protein>
    <submittedName>
        <fullName evidence="2">Uncharacterized protein</fullName>
    </submittedName>
</protein>
<dbReference type="Proteomes" id="UP000324091">
    <property type="component" value="Chromosome 13"/>
</dbReference>
<evidence type="ECO:0000256" key="1">
    <source>
        <dbReference type="SAM" id="MobiDB-lite"/>
    </source>
</evidence>
<proteinExistence type="predicted"/>
<name>A0A5C6PA92_9TELE</name>
<dbReference type="AlphaFoldDB" id="A0A5C6PA92"/>
<feature type="region of interest" description="Disordered" evidence="1">
    <location>
        <begin position="146"/>
        <end position="171"/>
    </location>
</feature>
<keyword evidence="3" id="KW-1185">Reference proteome</keyword>
<organism evidence="2 3">
    <name type="scientific">Takifugu flavidus</name>
    <name type="common">sansaifugu</name>
    <dbReference type="NCBI Taxonomy" id="433684"/>
    <lineage>
        <taxon>Eukaryota</taxon>
        <taxon>Metazoa</taxon>
        <taxon>Chordata</taxon>
        <taxon>Craniata</taxon>
        <taxon>Vertebrata</taxon>
        <taxon>Euteleostomi</taxon>
        <taxon>Actinopterygii</taxon>
        <taxon>Neopterygii</taxon>
        <taxon>Teleostei</taxon>
        <taxon>Neoteleostei</taxon>
        <taxon>Acanthomorphata</taxon>
        <taxon>Eupercaria</taxon>
        <taxon>Tetraodontiformes</taxon>
        <taxon>Tetradontoidea</taxon>
        <taxon>Tetraodontidae</taxon>
        <taxon>Takifugu</taxon>
    </lineage>
</organism>